<organism evidence="1 2">
    <name type="scientific">Actinoalloteichus hoggarensis</name>
    <dbReference type="NCBI Taxonomy" id="1470176"/>
    <lineage>
        <taxon>Bacteria</taxon>
        <taxon>Bacillati</taxon>
        <taxon>Actinomycetota</taxon>
        <taxon>Actinomycetes</taxon>
        <taxon>Pseudonocardiales</taxon>
        <taxon>Pseudonocardiaceae</taxon>
        <taxon>Actinoalloteichus</taxon>
    </lineage>
</organism>
<protein>
    <submittedName>
        <fullName evidence="1">Uncharacterized protein</fullName>
    </submittedName>
</protein>
<accession>A0A221VZD0</accession>
<sequence>MSAADPTWFTVDAPPAAGLWLDRHLVRGTRPADGTRVTAACGRELRVGPTPECDVDGLRLTGLRPCWACAERAMGRAPGAATRHRATRHRATG</sequence>
<dbReference type="AlphaFoldDB" id="A0A221VZD0"/>
<gene>
    <name evidence="1" type="ORF">AHOG_06060</name>
</gene>
<evidence type="ECO:0000313" key="1">
    <source>
        <dbReference type="EMBL" id="ASO18864.1"/>
    </source>
</evidence>
<evidence type="ECO:0000313" key="2">
    <source>
        <dbReference type="Proteomes" id="UP000204221"/>
    </source>
</evidence>
<dbReference type="EMBL" id="CP022521">
    <property type="protein sequence ID" value="ASO18864.1"/>
    <property type="molecule type" value="Genomic_DNA"/>
</dbReference>
<dbReference type="Proteomes" id="UP000204221">
    <property type="component" value="Chromosome"/>
</dbReference>
<keyword evidence="2" id="KW-1185">Reference proteome</keyword>
<dbReference type="RefSeq" id="WP_093940478.1">
    <property type="nucleotide sequence ID" value="NZ_CP022521.1"/>
</dbReference>
<proteinExistence type="predicted"/>
<name>A0A221VZD0_9PSEU</name>
<dbReference type="OrthoDB" id="3700598at2"/>
<reference evidence="1 2" key="1">
    <citation type="submission" date="2017-07" db="EMBL/GenBank/DDBJ databases">
        <title>Complete genome sequence of Actinoalloteichus hoggarensis DSM 45943, type strain of Actinoalloteichus hoggarensis.</title>
        <authorList>
            <person name="Ruckert C."/>
            <person name="Nouioui I."/>
            <person name="Willmese J."/>
            <person name="van Wezel G."/>
            <person name="Klenk H.-P."/>
            <person name="Kalinowski J."/>
            <person name="Zotchev S.B."/>
        </authorList>
    </citation>
    <scope>NUCLEOTIDE SEQUENCE [LARGE SCALE GENOMIC DNA]</scope>
    <source>
        <strain evidence="1 2">DSM 45943</strain>
    </source>
</reference>
<dbReference type="KEGG" id="ahg:AHOG_06060"/>